<dbReference type="PANTHER" id="PTHR11351">
    <property type="entry name" value="ACYL-COA DESATURASE"/>
    <property type="match status" value="1"/>
</dbReference>
<keyword evidence="7" id="KW-0408">Iron</keyword>
<feature type="domain" description="Fatty acid desaturase" evidence="11">
    <location>
        <begin position="12"/>
        <end position="215"/>
    </location>
</feature>
<keyword evidence="5 10" id="KW-1133">Transmembrane helix</keyword>
<proteinExistence type="inferred from homology"/>
<accession>A0ABT7E1C6</accession>
<evidence type="ECO:0000256" key="8">
    <source>
        <dbReference type="ARBA" id="ARBA00023098"/>
    </source>
</evidence>
<comment type="similarity">
    <text evidence="2">Belongs to the fatty acid desaturase type 2 family.</text>
</comment>
<comment type="caution">
    <text evidence="13">The sequence shown here is derived from an EMBL/GenBank/DDBJ whole genome shotgun (WGS) entry which is preliminary data.</text>
</comment>
<dbReference type="InterPro" id="IPR002560">
    <property type="entry name" value="Transposase_DDE"/>
</dbReference>
<keyword evidence="14" id="KW-1185">Reference proteome</keyword>
<evidence type="ECO:0000313" key="14">
    <source>
        <dbReference type="Proteomes" id="UP001172778"/>
    </source>
</evidence>
<feature type="transmembrane region" description="Helical" evidence="10">
    <location>
        <begin position="12"/>
        <end position="35"/>
    </location>
</feature>
<evidence type="ECO:0000256" key="10">
    <source>
        <dbReference type="SAM" id="Phobius"/>
    </source>
</evidence>
<feature type="transmembrane region" description="Helical" evidence="10">
    <location>
        <begin position="137"/>
        <end position="157"/>
    </location>
</feature>
<reference evidence="13" key="1">
    <citation type="submission" date="2023-03" db="EMBL/GenBank/DDBJ databases">
        <title>Chitinimonas shenzhenensis gen. nov., sp. nov., a novel member of family Burkholderiaceae isolated from activated sludge collected in Shen Zhen, China.</title>
        <authorList>
            <person name="Wang X."/>
        </authorList>
    </citation>
    <scope>NUCLEOTIDE SEQUENCE</scope>
    <source>
        <strain evidence="13">DQS-5</strain>
    </source>
</reference>
<keyword evidence="9 10" id="KW-0472">Membrane</keyword>
<evidence type="ECO:0000256" key="6">
    <source>
        <dbReference type="ARBA" id="ARBA00023002"/>
    </source>
</evidence>
<evidence type="ECO:0000259" key="12">
    <source>
        <dbReference type="Pfam" id="PF01610"/>
    </source>
</evidence>
<keyword evidence="8" id="KW-0443">Lipid metabolism</keyword>
<dbReference type="Proteomes" id="UP001172778">
    <property type="component" value="Unassembled WGS sequence"/>
</dbReference>
<protein>
    <submittedName>
        <fullName evidence="13">Fatty acid desaturase</fullName>
        <ecNumber evidence="13">1.14.19.-</ecNumber>
    </submittedName>
</protein>
<dbReference type="GO" id="GO:0016491">
    <property type="term" value="F:oxidoreductase activity"/>
    <property type="evidence" value="ECO:0007669"/>
    <property type="project" value="UniProtKB-KW"/>
</dbReference>
<keyword evidence="3 10" id="KW-0812">Transmembrane</keyword>
<feature type="domain" description="Transposase IS204/IS1001/IS1096/IS1165 DDE" evidence="12">
    <location>
        <begin position="303"/>
        <end position="391"/>
    </location>
</feature>
<dbReference type="EMBL" id="JARRAF010000031">
    <property type="protein sequence ID" value="MDK2126124.1"/>
    <property type="molecule type" value="Genomic_DNA"/>
</dbReference>
<evidence type="ECO:0000256" key="3">
    <source>
        <dbReference type="ARBA" id="ARBA00022692"/>
    </source>
</evidence>
<name>A0ABT7E1C6_9NEIS</name>
<dbReference type="Pfam" id="PF01610">
    <property type="entry name" value="DDE_Tnp_ISL3"/>
    <property type="match status" value="1"/>
</dbReference>
<dbReference type="InterPro" id="IPR015876">
    <property type="entry name" value="Acyl-CoA_DS"/>
</dbReference>
<gene>
    <name evidence="13" type="ORF">PZA18_18945</name>
</gene>
<evidence type="ECO:0000313" key="13">
    <source>
        <dbReference type="EMBL" id="MDK2126124.1"/>
    </source>
</evidence>
<comment type="subcellular location">
    <subcellularLocation>
        <location evidence="1">Membrane</location>
        <topology evidence="1">Multi-pass membrane protein</topology>
    </subcellularLocation>
</comment>
<feature type="transmembrane region" description="Helical" evidence="10">
    <location>
        <begin position="163"/>
        <end position="183"/>
    </location>
</feature>
<dbReference type="RefSeq" id="WP_284102438.1">
    <property type="nucleotide sequence ID" value="NZ_JARRAF010000031.1"/>
</dbReference>
<evidence type="ECO:0000256" key="4">
    <source>
        <dbReference type="ARBA" id="ARBA00022832"/>
    </source>
</evidence>
<dbReference type="PANTHER" id="PTHR11351:SF33">
    <property type="entry name" value="DELTA-9 FATTY ACID DESATURASE, DESA"/>
    <property type="match status" value="1"/>
</dbReference>
<evidence type="ECO:0000256" key="2">
    <source>
        <dbReference type="ARBA" id="ARBA00008749"/>
    </source>
</evidence>
<dbReference type="EC" id="1.14.19.-" evidence="13"/>
<dbReference type="Pfam" id="PF00487">
    <property type="entry name" value="FA_desaturase"/>
    <property type="match status" value="1"/>
</dbReference>
<keyword evidence="4" id="KW-0276">Fatty acid metabolism</keyword>
<evidence type="ECO:0000259" key="11">
    <source>
        <dbReference type="Pfam" id="PF00487"/>
    </source>
</evidence>
<sequence length="395" mass="45597">MSSWLFGITDLPWWGAIIAILFLTHITIASVTIFLHRHQAHRALDLHPIPSHFFRLWLWLTTGMVTKEWAAIHRKHHAKCETEEDPHSPQTRGLKKVFWEGSELYRAEAKNKETMEKYGHGTPDDWMERNVYTKHSAMGVVVTAVAYLLLFGVHGIWMWAVQMVWIPVTAAGIINGIGHYWGYRNFECQDASTNIVPWGILIGGEELHNNHHTFGTSAKLSNKWWEFDIGWMYIRILETLGLATVRRVAPTVKHIEPKPMCDLETLQAVIANRYEIASKYARTVKATVSGEIDKLVSNARLPQLDFNPKRKMRKWLKQDAKDTPLAERKRLEELLAHSKVLDTVYKMRQELATLWERSSASKEQLLKELQDWCNRAEASGIEALQEFSLRLRTVA</sequence>
<evidence type="ECO:0000256" key="5">
    <source>
        <dbReference type="ARBA" id="ARBA00022989"/>
    </source>
</evidence>
<dbReference type="CDD" id="cd03505">
    <property type="entry name" value="Delta9-FADS-like"/>
    <property type="match status" value="1"/>
</dbReference>
<evidence type="ECO:0000256" key="9">
    <source>
        <dbReference type="ARBA" id="ARBA00023136"/>
    </source>
</evidence>
<evidence type="ECO:0000256" key="1">
    <source>
        <dbReference type="ARBA" id="ARBA00004141"/>
    </source>
</evidence>
<organism evidence="13 14">
    <name type="scientific">Parachitinimonas caeni</name>
    <dbReference type="NCBI Taxonomy" id="3031301"/>
    <lineage>
        <taxon>Bacteria</taxon>
        <taxon>Pseudomonadati</taxon>
        <taxon>Pseudomonadota</taxon>
        <taxon>Betaproteobacteria</taxon>
        <taxon>Neisseriales</taxon>
        <taxon>Chitinibacteraceae</taxon>
        <taxon>Parachitinimonas</taxon>
    </lineage>
</organism>
<keyword evidence="6 13" id="KW-0560">Oxidoreductase</keyword>
<evidence type="ECO:0000256" key="7">
    <source>
        <dbReference type="ARBA" id="ARBA00023004"/>
    </source>
</evidence>
<dbReference type="InterPro" id="IPR005804">
    <property type="entry name" value="FA_desaturase_dom"/>
</dbReference>